<protein>
    <submittedName>
        <fullName evidence="1">Uncharacterized protein</fullName>
    </submittedName>
</protein>
<proteinExistence type="predicted"/>
<gene>
    <name evidence="1" type="ORF">BDY19DRAFT_64134</name>
</gene>
<dbReference type="EMBL" id="MU274900">
    <property type="protein sequence ID" value="KAI0095069.1"/>
    <property type="molecule type" value="Genomic_DNA"/>
</dbReference>
<comment type="caution">
    <text evidence="1">The sequence shown here is derived from an EMBL/GenBank/DDBJ whole genome shotgun (WGS) entry which is preliminary data.</text>
</comment>
<evidence type="ECO:0000313" key="2">
    <source>
        <dbReference type="Proteomes" id="UP001055072"/>
    </source>
</evidence>
<organism evidence="1 2">
    <name type="scientific">Irpex rosettiformis</name>
    <dbReference type="NCBI Taxonomy" id="378272"/>
    <lineage>
        <taxon>Eukaryota</taxon>
        <taxon>Fungi</taxon>
        <taxon>Dikarya</taxon>
        <taxon>Basidiomycota</taxon>
        <taxon>Agaricomycotina</taxon>
        <taxon>Agaricomycetes</taxon>
        <taxon>Polyporales</taxon>
        <taxon>Irpicaceae</taxon>
        <taxon>Irpex</taxon>
    </lineage>
</organism>
<accession>A0ACB8UL82</accession>
<evidence type="ECO:0000313" key="1">
    <source>
        <dbReference type="EMBL" id="KAI0095069.1"/>
    </source>
</evidence>
<sequence length="359" mass="40327">MPKSSAMLSGATIESYPVANKSAILCRLNDDVLDLVCAGLCDLATADKQQRRGRREDKASLIPLSTTCKRFRTFCIPYIFQTFKLEYYAADPITLKLAFKADETLFTDALPDALASVLSTLTSLNSRLERFTLTIEPKRVDLFVAALVKRNVVFTSVRRLNIGHCADQVLDLFPNTVALGIHGLPYRQTDVRGWNTGLIEALPRLPKLQSFYLDQTSYEDEIIDALLKAIPNIKTLVLPCGIWSHFETFVSKLARFREVEVLGIADSSQLNVGFCPPRCGNAYMGPGGAELARRVRQQCDEANERVASTVFSQFLQLTELWLGSYAPNMVTMDRDDKDSRTGKLKWSPATNKHHWDKYF</sequence>
<dbReference type="Proteomes" id="UP001055072">
    <property type="component" value="Unassembled WGS sequence"/>
</dbReference>
<keyword evidence="2" id="KW-1185">Reference proteome</keyword>
<name>A0ACB8UL82_9APHY</name>
<reference evidence="1" key="1">
    <citation type="journal article" date="2021" name="Environ. Microbiol.">
        <title>Gene family expansions and transcriptome signatures uncover fungal adaptations to wood decay.</title>
        <authorList>
            <person name="Hage H."/>
            <person name="Miyauchi S."/>
            <person name="Viragh M."/>
            <person name="Drula E."/>
            <person name="Min B."/>
            <person name="Chaduli D."/>
            <person name="Navarro D."/>
            <person name="Favel A."/>
            <person name="Norest M."/>
            <person name="Lesage-Meessen L."/>
            <person name="Balint B."/>
            <person name="Merenyi Z."/>
            <person name="de Eugenio L."/>
            <person name="Morin E."/>
            <person name="Martinez A.T."/>
            <person name="Baldrian P."/>
            <person name="Stursova M."/>
            <person name="Martinez M.J."/>
            <person name="Novotny C."/>
            <person name="Magnuson J.K."/>
            <person name="Spatafora J.W."/>
            <person name="Maurice S."/>
            <person name="Pangilinan J."/>
            <person name="Andreopoulos W."/>
            <person name="LaButti K."/>
            <person name="Hundley H."/>
            <person name="Na H."/>
            <person name="Kuo A."/>
            <person name="Barry K."/>
            <person name="Lipzen A."/>
            <person name="Henrissat B."/>
            <person name="Riley R."/>
            <person name="Ahrendt S."/>
            <person name="Nagy L.G."/>
            <person name="Grigoriev I.V."/>
            <person name="Martin F."/>
            <person name="Rosso M.N."/>
        </authorList>
    </citation>
    <scope>NUCLEOTIDE SEQUENCE</scope>
    <source>
        <strain evidence="1">CBS 384.51</strain>
    </source>
</reference>